<dbReference type="WBParaSite" id="ALUE_0000129101-mRNA-1">
    <property type="protein sequence ID" value="ALUE_0000129101-mRNA-1"/>
    <property type="gene ID" value="ALUE_0000129101"/>
</dbReference>
<sequence>MWLSLASSALCITVMFIISWISALIIFAFFFLVFVYMNHRHVGKV</sequence>
<evidence type="ECO:0000256" key="1">
    <source>
        <dbReference type="SAM" id="Phobius"/>
    </source>
</evidence>
<keyword evidence="1" id="KW-0472">Membrane</keyword>
<dbReference type="Proteomes" id="UP000036681">
    <property type="component" value="Unplaced"/>
</dbReference>
<feature type="transmembrane region" description="Helical" evidence="1">
    <location>
        <begin position="6"/>
        <end position="36"/>
    </location>
</feature>
<dbReference type="AlphaFoldDB" id="A0A0M3HIE6"/>
<organism evidence="2 3">
    <name type="scientific">Ascaris lumbricoides</name>
    <name type="common">Giant roundworm</name>
    <dbReference type="NCBI Taxonomy" id="6252"/>
    <lineage>
        <taxon>Eukaryota</taxon>
        <taxon>Metazoa</taxon>
        <taxon>Ecdysozoa</taxon>
        <taxon>Nematoda</taxon>
        <taxon>Chromadorea</taxon>
        <taxon>Rhabditida</taxon>
        <taxon>Spirurina</taxon>
        <taxon>Ascaridomorpha</taxon>
        <taxon>Ascaridoidea</taxon>
        <taxon>Ascarididae</taxon>
        <taxon>Ascaris</taxon>
    </lineage>
</organism>
<keyword evidence="1" id="KW-1133">Transmembrane helix</keyword>
<name>A0A0M3HIE6_ASCLU</name>
<accession>A0A0M3HIE6</accession>
<evidence type="ECO:0000313" key="3">
    <source>
        <dbReference type="WBParaSite" id="ALUE_0000129101-mRNA-1"/>
    </source>
</evidence>
<evidence type="ECO:0000313" key="2">
    <source>
        <dbReference type="Proteomes" id="UP000036681"/>
    </source>
</evidence>
<keyword evidence="1" id="KW-0812">Transmembrane</keyword>
<reference evidence="3" key="1">
    <citation type="submission" date="2017-02" db="UniProtKB">
        <authorList>
            <consortium name="WormBaseParasite"/>
        </authorList>
    </citation>
    <scope>IDENTIFICATION</scope>
</reference>
<keyword evidence="2" id="KW-1185">Reference proteome</keyword>
<protein>
    <submittedName>
        <fullName evidence="3">Uncharacterized protein</fullName>
    </submittedName>
</protein>
<proteinExistence type="predicted"/>